<dbReference type="Proteomes" id="UP000677152">
    <property type="component" value="Chromosome"/>
</dbReference>
<dbReference type="AlphaFoldDB" id="A0AA45L5Z6"/>
<dbReference type="EMBL" id="CP073249">
    <property type="protein sequence ID" value="QUF03926.1"/>
    <property type="molecule type" value="Genomic_DNA"/>
</dbReference>
<evidence type="ECO:0008006" key="4">
    <source>
        <dbReference type="Google" id="ProtNLM"/>
    </source>
</evidence>
<evidence type="ECO:0000256" key="1">
    <source>
        <dbReference type="SAM" id="MobiDB-lite"/>
    </source>
</evidence>
<sequence length="136" mass="13720">MLPDPDVLFVGDGDVLTSAGAASGLDACLHLVRADHGAAPANRLARACVVPPWREGGQARYAERPVPAAAGTGTAEAGHRALEHLDRPLTTADLAGRARMSPHTFRGSSGRGASGRGAPGRGAEPLPRNDSAGAAS</sequence>
<gene>
    <name evidence="2" type="ORF">KCV87_31990</name>
</gene>
<accession>A0AA45L5Z6</accession>
<feature type="compositionally biased region" description="Gly residues" evidence="1">
    <location>
        <begin position="109"/>
        <end position="120"/>
    </location>
</feature>
<dbReference type="SUPFAM" id="SSF52317">
    <property type="entry name" value="Class I glutamine amidotransferase-like"/>
    <property type="match status" value="1"/>
</dbReference>
<evidence type="ECO:0000313" key="3">
    <source>
        <dbReference type="Proteomes" id="UP000677152"/>
    </source>
</evidence>
<protein>
    <recommendedName>
        <fullName evidence="4">Transcriptional regulator, AraC family</fullName>
    </recommendedName>
</protein>
<name>A0AA45L5Z6_9PSEU</name>
<feature type="compositionally biased region" description="Basic and acidic residues" evidence="1">
    <location>
        <begin position="77"/>
        <end position="87"/>
    </location>
</feature>
<dbReference type="InterPro" id="IPR029062">
    <property type="entry name" value="Class_I_gatase-like"/>
</dbReference>
<feature type="region of interest" description="Disordered" evidence="1">
    <location>
        <begin position="66"/>
        <end position="136"/>
    </location>
</feature>
<reference evidence="2" key="1">
    <citation type="submission" date="2021-04" db="EMBL/GenBank/DDBJ databases">
        <title>Genomic sequence of Actinosynnema pretiosum subsp. pretiosum ATCC 31280 (C-14919).</title>
        <authorList>
            <person name="Bai L."/>
            <person name="Wang X."/>
            <person name="Xiao Y."/>
        </authorList>
    </citation>
    <scope>NUCLEOTIDE SEQUENCE</scope>
    <source>
        <strain evidence="2">ATCC 31280</strain>
    </source>
</reference>
<evidence type="ECO:0000313" key="2">
    <source>
        <dbReference type="EMBL" id="QUF03926.1"/>
    </source>
</evidence>
<proteinExistence type="predicted"/>
<organism evidence="2 3">
    <name type="scientific">Actinosynnema pretiosum subsp. pretiosum</name>
    <dbReference type="NCBI Taxonomy" id="103721"/>
    <lineage>
        <taxon>Bacteria</taxon>
        <taxon>Bacillati</taxon>
        <taxon>Actinomycetota</taxon>
        <taxon>Actinomycetes</taxon>
        <taxon>Pseudonocardiales</taxon>
        <taxon>Pseudonocardiaceae</taxon>
        <taxon>Actinosynnema</taxon>
    </lineage>
</organism>
<dbReference type="Gene3D" id="3.40.50.880">
    <property type="match status" value="1"/>
</dbReference>